<keyword evidence="1 5" id="KW-0597">Phosphoprotein</keyword>
<sequence length="223" mass="24867">MKKVAIIEDHTAVRDMIAQIVHTMEDWEIVTSSGDGRKALDECLETKPDFIILDIMLPGLNGAEILRRLKRQLPDVHVLVFSGYQDAMLLRELVEAGAHGFIGKTAPLVELQKGLEIVATGGTYFSPEVAEILRHSMFNPAFSGTPPLQRLTAREREILQLIAESNSTKEIANILSISVKTAENHRTNLMRKLDLHDVASLTRFAIEHRIIEPPTRPQSEGDS</sequence>
<feature type="modified residue" description="4-aspartylphosphate" evidence="5">
    <location>
        <position position="54"/>
    </location>
</feature>
<evidence type="ECO:0000313" key="8">
    <source>
        <dbReference type="EMBL" id="NDV61322.1"/>
    </source>
</evidence>
<dbReference type="InterPro" id="IPR039420">
    <property type="entry name" value="WalR-like"/>
</dbReference>
<feature type="domain" description="HTH luxR-type" evidence="6">
    <location>
        <begin position="144"/>
        <end position="209"/>
    </location>
</feature>
<accession>A0A6B2LYT0</accession>
<dbReference type="Pfam" id="PF00196">
    <property type="entry name" value="GerE"/>
    <property type="match status" value="1"/>
</dbReference>
<evidence type="ECO:0000259" key="6">
    <source>
        <dbReference type="PROSITE" id="PS50043"/>
    </source>
</evidence>
<keyword evidence="9" id="KW-1185">Reference proteome</keyword>
<gene>
    <name evidence="8" type="ORF">G0Q06_02525</name>
</gene>
<dbReference type="RefSeq" id="WP_163962152.1">
    <property type="nucleotide sequence ID" value="NZ_JAAGNX010000001.1"/>
</dbReference>
<dbReference type="SMART" id="SM00448">
    <property type="entry name" value="REC"/>
    <property type="match status" value="1"/>
</dbReference>
<keyword evidence="4" id="KW-0804">Transcription</keyword>
<reference evidence="8 9" key="1">
    <citation type="submission" date="2020-02" db="EMBL/GenBank/DDBJ databases">
        <title>Albibacoteraceae fam. nov., the first described family within the subdivision 4 Verrucomicrobia.</title>
        <authorList>
            <person name="Xi F."/>
        </authorList>
    </citation>
    <scope>NUCLEOTIDE SEQUENCE [LARGE SCALE GENOMIC DNA]</scope>
    <source>
        <strain evidence="8 9">CK1056</strain>
    </source>
</reference>
<dbReference type="InterPro" id="IPR011006">
    <property type="entry name" value="CheY-like_superfamily"/>
</dbReference>
<dbReference type="InterPro" id="IPR058245">
    <property type="entry name" value="NreC/VraR/RcsB-like_REC"/>
</dbReference>
<evidence type="ECO:0000313" key="9">
    <source>
        <dbReference type="Proteomes" id="UP000478417"/>
    </source>
</evidence>
<dbReference type="PRINTS" id="PR00038">
    <property type="entry name" value="HTHLUXR"/>
</dbReference>
<evidence type="ECO:0000256" key="2">
    <source>
        <dbReference type="ARBA" id="ARBA00023015"/>
    </source>
</evidence>
<feature type="domain" description="Response regulatory" evidence="7">
    <location>
        <begin position="3"/>
        <end position="119"/>
    </location>
</feature>
<dbReference type="Pfam" id="PF00072">
    <property type="entry name" value="Response_reg"/>
    <property type="match status" value="1"/>
</dbReference>
<dbReference type="PROSITE" id="PS50110">
    <property type="entry name" value="RESPONSE_REGULATORY"/>
    <property type="match status" value="1"/>
</dbReference>
<organism evidence="8 9">
    <name type="scientific">Oceanipulchritudo coccoides</name>
    <dbReference type="NCBI Taxonomy" id="2706888"/>
    <lineage>
        <taxon>Bacteria</taxon>
        <taxon>Pseudomonadati</taxon>
        <taxon>Verrucomicrobiota</taxon>
        <taxon>Opitutia</taxon>
        <taxon>Puniceicoccales</taxon>
        <taxon>Oceanipulchritudinaceae</taxon>
        <taxon>Oceanipulchritudo</taxon>
    </lineage>
</organism>
<dbReference type="Gene3D" id="3.40.50.2300">
    <property type="match status" value="1"/>
</dbReference>
<dbReference type="InterPro" id="IPR016032">
    <property type="entry name" value="Sig_transdc_resp-reg_C-effctor"/>
</dbReference>
<dbReference type="PANTHER" id="PTHR43214">
    <property type="entry name" value="TWO-COMPONENT RESPONSE REGULATOR"/>
    <property type="match status" value="1"/>
</dbReference>
<name>A0A6B2LYT0_9BACT</name>
<comment type="caution">
    <text evidence="8">The sequence shown here is derived from an EMBL/GenBank/DDBJ whole genome shotgun (WGS) entry which is preliminary data.</text>
</comment>
<dbReference type="SUPFAM" id="SSF46894">
    <property type="entry name" value="C-terminal effector domain of the bipartite response regulators"/>
    <property type="match status" value="1"/>
</dbReference>
<evidence type="ECO:0000256" key="4">
    <source>
        <dbReference type="ARBA" id="ARBA00023163"/>
    </source>
</evidence>
<evidence type="ECO:0000256" key="3">
    <source>
        <dbReference type="ARBA" id="ARBA00023125"/>
    </source>
</evidence>
<dbReference type="AlphaFoldDB" id="A0A6B2LYT0"/>
<dbReference type="GO" id="GO:0003677">
    <property type="term" value="F:DNA binding"/>
    <property type="evidence" value="ECO:0007669"/>
    <property type="project" value="UniProtKB-KW"/>
</dbReference>
<keyword evidence="2" id="KW-0805">Transcription regulation</keyword>
<dbReference type="Proteomes" id="UP000478417">
    <property type="component" value="Unassembled WGS sequence"/>
</dbReference>
<dbReference type="InterPro" id="IPR000792">
    <property type="entry name" value="Tscrpt_reg_LuxR_C"/>
</dbReference>
<dbReference type="EMBL" id="JAAGNX010000001">
    <property type="protein sequence ID" value="NDV61322.1"/>
    <property type="molecule type" value="Genomic_DNA"/>
</dbReference>
<dbReference type="GO" id="GO:0000160">
    <property type="term" value="P:phosphorelay signal transduction system"/>
    <property type="evidence" value="ECO:0007669"/>
    <property type="project" value="InterPro"/>
</dbReference>
<dbReference type="InterPro" id="IPR001789">
    <property type="entry name" value="Sig_transdc_resp-reg_receiver"/>
</dbReference>
<evidence type="ECO:0000256" key="1">
    <source>
        <dbReference type="ARBA" id="ARBA00022553"/>
    </source>
</evidence>
<proteinExistence type="predicted"/>
<dbReference type="CDD" id="cd06170">
    <property type="entry name" value="LuxR_C_like"/>
    <property type="match status" value="1"/>
</dbReference>
<dbReference type="PANTHER" id="PTHR43214:SF41">
    <property type="entry name" value="NITRATE_NITRITE RESPONSE REGULATOR PROTEIN NARP"/>
    <property type="match status" value="1"/>
</dbReference>
<protein>
    <submittedName>
        <fullName evidence="8">Response regulator transcription factor</fullName>
    </submittedName>
</protein>
<dbReference type="PROSITE" id="PS50043">
    <property type="entry name" value="HTH_LUXR_2"/>
    <property type="match status" value="1"/>
</dbReference>
<evidence type="ECO:0000259" key="7">
    <source>
        <dbReference type="PROSITE" id="PS50110"/>
    </source>
</evidence>
<dbReference type="SUPFAM" id="SSF52172">
    <property type="entry name" value="CheY-like"/>
    <property type="match status" value="1"/>
</dbReference>
<keyword evidence="3" id="KW-0238">DNA-binding</keyword>
<dbReference type="CDD" id="cd17535">
    <property type="entry name" value="REC_NarL-like"/>
    <property type="match status" value="1"/>
</dbReference>
<dbReference type="SMART" id="SM00421">
    <property type="entry name" value="HTH_LUXR"/>
    <property type="match status" value="1"/>
</dbReference>
<evidence type="ECO:0000256" key="5">
    <source>
        <dbReference type="PROSITE-ProRule" id="PRU00169"/>
    </source>
</evidence>
<dbReference type="GO" id="GO:0006355">
    <property type="term" value="P:regulation of DNA-templated transcription"/>
    <property type="evidence" value="ECO:0007669"/>
    <property type="project" value="InterPro"/>
</dbReference>